<sequence>MKKRLLSILLALCLIVQGTIIFSPDILFAAESTTTSTENPNVGSVISGFSVQQITYDTTTKSTNILLTHVKTGAKMLVIQNSDLNRGFAVGFNTPAENDKGTNHIIEHSLLGGSEKYPTNNLIFNVANTTYTSFINAFTMQNMTMFPVCSASEKQLMKLTDIYMDSVYHPLVAKDEKIFQREAWRYELEKSSSAISVTGIVYNEMKGNFGDIQSTAVSYAKKAIFPDTNQGNISGGVPKDILTLTYKEFLKTYKKYYHPSNSIMVLYGDVDYKAFLEMLNSNYLSDYSKKTISIKRQTQTAFSKLKEKTFSFPAAKGTSTKNQAVIDLVFATSDLKKLGITNYAALSLIASILNADTGEFKQALVNSKIAESYSISISSDTYQPVIHFIATNADSSKKKAFYNLVMKELKNTVKNGIDKELIKSVISSMKFQNVLGTEGNVAVNSLMTACLYENIFGDPTIDITSYFTSIEKKLDTKYLENLINKYLVKNKLVCLTATVPKAGLLEKEEAALTKKLKKLKSSMTKKEVAALVKSTSSFNTWNSQETSSDVLSSMRAISGKDIPVEVKDYQVTDTTVNGARFISALADIAEVGEITMNFNESHLSKEELLYLNFYSDMLTYGMPTKNRTESQVLNQQISETYGFNVDVSVNNGNLTGTAAYPSFTLNYTGFSNNYSNTLDLSSDVLLNSDLTKTSTYAARAISYIKADYAATFSDPFSLMAMRAAAKTSKLCQYYNYLNGLDYYQFVISLEKELNSNPKALQTKLEDVRKKAFTKTRLTVGFAGDMASTKAFQTTLPGFLNTLPQMTYANTSYTLPVPADREAFTINSSVQYVLFNSSPLGNGITKTGKHDVLATMLNNLLFIPEIRLKGGAYGAGAQFDFSNYLVYSYRDCDYLNSLNVINNSDEYLTSILPYLTEDILDSYIMSTYAAAAGSSTGELGGATSAIHSRLNNITTADKIKYLNEIKSTSATDIQGFVKDLYTLNEHSNYIVVGSPSVIEAHKDIFDTITALQ</sequence>
<dbReference type="Pfam" id="PF00675">
    <property type="entry name" value="Peptidase_M16"/>
    <property type="match status" value="1"/>
</dbReference>
<dbReference type="EMBL" id="FOYZ01000017">
    <property type="protein sequence ID" value="SFS03688.1"/>
    <property type="molecule type" value="Genomic_DNA"/>
</dbReference>
<dbReference type="PANTHER" id="PTHR43016">
    <property type="entry name" value="PRESEQUENCE PROTEASE"/>
    <property type="match status" value="1"/>
</dbReference>
<feature type="domain" description="Peptidase M16C associated" evidence="1">
    <location>
        <begin position="498"/>
        <end position="749"/>
    </location>
</feature>
<dbReference type="GO" id="GO:0004222">
    <property type="term" value="F:metalloendopeptidase activity"/>
    <property type="evidence" value="ECO:0007669"/>
    <property type="project" value="TreeGrafter"/>
</dbReference>
<dbReference type="Proteomes" id="UP000199659">
    <property type="component" value="Unassembled WGS sequence"/>
</dbReference>
<dbReference type="InterPro" id="IPR007863">
    <property type="entry name" value="Peptidase_M16_C"/>
</dbReference>
<evidence type="ECO:0000313" key="2">
    <source>
        <dbReference type="EMBL" id="SFS03688.1"/>
    </source>
</evidence>
<dbReference type="Pfam" id="PF05193">
    <property type="entry name" value="Peptidase_M16_C"/>
    <property type="match status" value="1"/>
</dbReference>
<dbReference type="InterPro" id="IPR055130">
    <property type="entry name" value="PreP_C"/>
</dbReference>
<reference evidence="2 3" key="1">
    <citation type="submission" date="2016-10" db="EMBL/GenBank/DDBJ databases">
        <authorList>
            <person name="de Groot N.N."/>
        </authorList>
    </citation>
    <scope>NUCLEOTIDE SEQUENCE [LARGE SCALE GENOMIC DNA]</scope>
    <source>
        <strain evidence="2 3">743A</strain>
    </source>
</reference>
<dbReference type="STRING" id="37658.SAMN05661086_03333"/>
<keyword evidence="3" id="KW-1185">Reference proteome</keyword>
<name>A0A1I6LK05_9FIRM</name>
<dbReference type="PANTHER" id="PTHR43016:SF13">
    <property type="entry name" value="PRESEQUENCE PROTEASE, MITOCHONDRIAL"/>
    <property type="match status" value="1"/>
</dbReference>
<proteinExistence type="predicted"/>
<dbReference type="SMART" id="SM01264">
    <property type="entry name" value="M16C_associated"/>
    <property type="match status" value="1"/>
</dbReference>
<evidence type="ECO:0000313" key="3">
    <source>
        <dbReference type="Proteomes" id="UP000199659"/>
    </source>
</evidence>
<dbReference type="Pfam" id="PF08367">
    <property type="entry name" value="M16C_assoc"/>
    <property type="match status" value="1"/>
</dbReference>
<gene>
    <name evidence="2" type="ORF">SAMN05661086_03333</name>
</gene>
<dbReference type="InterPro" id="IPR011249">
    <property type="entry name" value="Metalloenz_LuxS/M16"/>
</dbReference>
<accession>A0A1I6LK05</accession>
<dbReference type="GO" id="GO:0046872">
    <property type="term" value="F:metal ion binding"/>
    <property type="evidence" value="ECO:0007669"/>
    <property type="project" value="InterPro"/>
</dbReference>
<dbReference type="Gene3D" id="3.30.830.10">
    <property type="entry name" value="Metalloenzyme, LuxS/M16 peptidase-like"/>
    <property type="match status" value="4"/>
</dbReference>
<dbReference type="AlphaFoldDB" id="A0A1I6LK05"/>
<dbReference type="InterPro" id="IPR011765">
    <property type="entry name" value="Pept_M16_N"/>
</dbReference>
<dbReference type="RefSeq" id="WP_092563370.1">
    <property type="nucleotide sequence ID" value="NZ_FOYZ01000017.1"/>
</dbReference>
<dbReference type="SUPFAM" id="SSF63411">
    <property type="entry name" value="LuxS/MPP-like metallohydrolase"/>
    <property type="match status" value="4"/>
</dbReference>
<dbReference type="GO" id="GO:0016485">
    <property type="term" value="P:protein processing"/>
    <property type="evidence" value="ECO:0007669"/>
    <property type="project" value="TreeGrafter"/>
</dbReference>
<organism evidence="2 3">
    <name type="scientific">Anaeromicropila populeti</name>
    <dbReference type="NCBI Taxonomy" id="37658"/>
    <lineage>
        <taxon>Bacteria</taxon>
        <taxon>Bacillati</taxon>
        <taxon>Bacillota</taxon>
        <taxon>Clostridia</taxon>
        <taxon>Lachnospirales</taxon>
        <taxon>Lachnospiraceae</taxon>
        <taxon>Anaeromicropila</taxon>
    </lineage>
</organism>
<protein>
    <recommendedName>
        <fullName evidence="1">Peptidase M16C associated domain-containing protein</fullName>
    </recommendedName>
</protein>
<dbReference type="OrthoDB" id="9762027at2"/>
<dbReference type="InterPro" id="IPR013578">
    <property type="entry name" value="Peptidase_M16C_assoc"/>
</dbReference>
<dbReference type="Pfam" id="PF22516">
    <property type="entry name" value="PreP_C"/>
    <property type="match status" value="1"/>
</dbReference>
<evidence type="ECO:0000259" key="1">
    <source>
        <dbReference type="SMART" id="SM01264"/>
    </source>
</evidence>